<protein>
    <submittedName>
        <fullName evidence="3">Universal stress protein</fullName>
    </submittedName>
</protein>
<dbReference type="PANTHER" id="PTHR46268:SF6">
    <property type="entry name" value="UNIVERSAL STRESS PROTEIN UP12"/>
    <property type="match status" value="1"/>
</dbReference>
<accession>A0ABS0ERF4</accession>
<keyword evidence="4" id="KW-1185">Reference proteome</keyword>
<dbReference type="Pfam" id="PF00582">
    <property type="entry name" value="Usp"/>
    <property type="match status" value="1"/>
</dbReference>
<evidence type="ECO:0000256" key="1">
    <source>
        <dbReference type="ARBA" id="ARBA00008791"/>
    </source>
</evidence>
<evidence type="ECO:0000259" key="2">
    <source>
        <dbReference type="Pfam" id="PF00582"/>
    </source>
</evidence>
<comment type="caution">
    <text evidence="3">The sequence shown here is derived from an EMBL/GenBank/DDBJ whole genome shotgun (WGS) entry which is preliminary data.</text>
</comment>
<dbReference type="PANTHER" id="PTHR46268">
    <property type="entry name" value="STRESS RESPONSE PROTEIN NHAX"/>
    <property type="match status" value="1"/>
</dbReference>
<comment type="similarity">
    <text evidence="1">Belongs to the universal stress protein A family.</text>
</comment>
<feature type="domain" description="UspA" evidence="2">
    <location>
        <begin position="3"/>
        <end position="139"/>
    </location>
</feature>
<dbReference type="InterPro" id="IPR006016">
    <property type="entry name" value="UspA"/>
</dbReference>
<dbReference type="SUPFAM" id="SSF52402">
    <property type="entry name" value="Adenine nucleotide alpha hydrolases-like"/>
    <property type="match status" value="1"/>
</dbReference>
<dbReference type="EMBL" id="JADOEL010000004">
    <property type="protein sequence ID" value="MBF8177364.1"/>
    <property type="molecule type" value="Genomic_DNA"/>
</dbReference>
<reference evidence="3 4" key="1">
    <citation type="submission" date="2020-11" db="EMBL/GenBank/DDBJ databases">
        <title>WGS of Herminiimonas contaminans strain Marseille-Q4544 isolated from planarians Schmidtea mediterranea.</title>
        <authorList>
            <person name="Kangale L."/>
        </authorList>
    </citation>
    <scope>NUCLEOTIDE SEQUENCE [LARGE SCALE GENOMIC DNA]</scope>
    <source>
        <strain evidence="3 4">Marseille-Q4544</strain>
    </source>
</reference>
<organism evidence="3 4">
    <name type="scientific">Herminiimonas contaminans</name>
    <dbReference type="NCBI Taxonomy" id="1111140"/>
    <lineage>
        <taxon>Bacteria</taxon>
        <taxon>Pseudomonadati</taxon>
        <taxon>Pseudomonadota</taxon>
        <taxon>Betaproteobacteria</taxon>
        <taxon>Burkholderiales</taxon>
        <taxon>Oxalobacteraceae</taxon>
        <taxon>Herminiimonas</taxon>
    </lineage>
</organism>
<dbReference type="InterPro" id="IPR006015">
    <property type="entry name" value="Universal_stress_UspA"/>
</dbReference>
<proteinExistence type="inferred from homology"/>
<dbReference type="PRINTS" id="PR01438">
    <property type="entry name" value="UNVRSLSTRESS"/>
</dbReference>
<name>A0ABS0ERF4_9BURK</name>
<dbReference type="InterPro" id="IPR014729">
    <property type="entry name" value="Rossmann-like_a/b/a_fold"/>
</dbReference>
<dbReference type="Gene3D" id="3.40.50.620">
    <property type="entry name" value="HUPs"/>
    <property type="match status" value="1"/>
</dbReference>
<evidence type="ECO:0000313" key="3">
    <source>
        <dbReference type="EMBL" id="MBF8177364.1"/>
    </source>
</evidence>
<sequence>MLNILIPVDGSRNALRAVEYVIQYRAMHDELINVKLANVQPRLSRYITRFVPSGNVRLLQEERAEQALQGAVDMLSKAGVEHSVHIRKGDAAEGIVACAQETAAQKIVMGTTRKNALSRFFEGSVVNKVMAMTELPVEVIAKENGSKLERFGIPVGVGLAFLWLAIE</sequence>
<evidence type="ECO:0000313" key="4">
    <source>
        <dbReference type="Proteomes" id="UP000657372"/>
    </source>
</evidence>
<dbReference type="Proteomes" id="UP000657372">
    <property type="component" value="Unassembled WGS sequence"/>
</dbReference>
<dbReference type="RefSeq" id="WP_175626881.1">
    <property type="nucleotide sequence ID" value="NZ_JADOEL010000004.1"/>
</dbReference>
<gene>
    <name evidence="3" type="ORF">IXC47_06715</name>
</gene>
<dbReference type="CDD" id="cd00293">
    <property type="entry name" value="USP-like"/>
    <property type="match status" value="1"/>
</dbReference>